<reference evidence="3" key="1">
    <citation type="submission" date="2013-10" db="EMBL/GenBank/DDBJ databases">
        <title>Genomic analysis of the causative agents of coccidiosis in chickens.</title>
        <authorList>
            <person name="Reid A.J."/>
            <person name="Blake D."/>
            <person name="Billington K."/>
            <person name="Browne H."/>
            <person name="Dunn M."/>
            <person name="Hung S."/>
            <person name="Kawahara F."/>
            <person name="Miranda-Saavedra D."/>
            <person name="Mourier T."/>
            <person name="Nagra H."/>
            <person name="Otto T.D."/>
            <person name="Rawlings N."/>
            <person name="Sanchez A."/>
            <person name="Sanders M."/>
            <person name="Subramaniam C."/>
            <person name="Tay Y."/>
            <person name="Dear P."/>
            <person name="Doerig C."/>
            <person name="Gruber A."/>
            <person name="Parkinson J."/>
            <person name="Shirley M."/>
            <person name="Wan K.L."/>
            <person name="Berriman M."/>
            <person name="Tomley F."/>
            <person name="Pain A."/>
        </authorList>
    </citation>
    <scope>NUCLEOTIDE SEQUENCE [LARGE SCALE GENOMIC DNA]</scope>
    <source>
        <strain evidence="3">Houghton</strain>
    </source>
</reference>
<gene>
    <name evidence="3" type="ORF">ENH_00023780</name>
</gene>
<dbReference type="VEuPathDB" id="ToxoDB:ENH_00023780"/>
<accession>U6MJT7</accession>
<protein>
    <recommendedName>
        <fullName evidence="5">Transmembrane protein</fullName>
    </recommendedName>
</protein>
<feature type="compositionally biased region" description="Basic and acidic residues" evidence="1">
    <location>
        <begin position="497"/>
        <end position="511"/>
    </location>
</feature>
<dbReference type="AlphaFoldDB" id="U6MJT7"/>
<dbReference type="GeneID" id="25472548"/>
<name>U6MJT7_9EIME</name>
<organism evidence="3 4">
    <name type="scientific">Eimeria necatrix</name>
    <dbReference type="NCBI Taxonomy" id="51315"/>
    <lineage>
        <taxon>Eukaryota</taxon>
        <taxon>Sar</taxon>
        <taxon>Alveolata</taxon>
        <taxon>Apicomplexa</taxon>
        <taxon>Conoidasida</taxon>
        <taxon>Coccidia</taxon>
        <taxon>Eucoccidiorida</taxon>
        <taxon>Eimeriorina</taxon>
        <taxon>Eimeriidae</taxon>
        <taxon>Eimeria</taxon>
    </lineage>
</organism>
<keyword evidence="2" id="KW-0812">Transmembrane</keyword>
<proteinExistence type="predicted"/>
<evidence type="ECO:0000313" key="3">
    <source>
        <dbReference type="EMBL" id="CDJ62714.1"/>
    </source>
</evidence>
<feature type="compositionally biased region" description="Polar residues" evidence="1">
    <location>
        <begin position="458"/>
        <end position="469"/>
    </location>
</feature>
<evidence type="ECO:0000256" key="2">
    <source>
        <dbReference type="SAM" id="Phobius"/>
    </source>
</evidence>
<sequence length="733" mass="81547">MDSLDCEQLRHDLPFFDITRQGSEPNSRQRFDRRIGDELVSSQLTGSKKLFLSRWARLLGVAFTSLGAAYFLLLCFRFIESVKQWSPPTRSLAAHQDRSCPPGNVRGIDDEGDYGATGQCTQDLVQQRSEDWGLLQRHQSSGLQGTAEVAQDEVDNASAVEETTPENVAAVSSSMSNLQDFDLHLWANGNMPAEEEERLMRLFRRMLIAVRVCRSILPALTCRQRIQLTFRVARLVALDLGAASIVNNKKKARIRKSVGTSLVQLIKHSLGRVGEDECNTRHRHNLERLIILIDELKQPRQNEEEPRAEKYKKKMLGILATAEIVLKNCLRVLDGLALLWENTSAKKLPPQVVEQQLNVMKWMYDVHADHIARDGCLRAHIVECQKRTRVYALLDREKFTVATAVILPLRELQNQIAEAIRAAGGLLPSQRTSPRGPYKFSRALEEQQRKSQHEEQSEPSGSKPMQQNFVEEVLPPDLKQPQTWGPDGANRALEGQAEDRTSQQQEQREPSGHNPLWRNSVEGAPSSDVASSAASKGIEMGGSSPIISPPRRLDRLTRQGTEAALQQTPTPTFSGTSQDRYPEFVSPHDFPSPFGLSVFWSQTAREGAVGQSSSLAQTSFGRTPHHSTVEHVTSLPHSVTLQHATVGRSADVHLVPAASPSPLDSRESSGWLQPPAPSHEEYYSLFGGGGIPPWSPFSKAPAGSTNKRTASHGWWSIDGGESPHYPTTFDHRE</sequence>
<feature type="region of interest" description="Disordered" evidence="1">
    <location>
        <begin position="696"/>
        <end position="733"/>
    </location>
</feature>
<keyword evidence="4" id="KW-1185">Reference proteome</keyword>
<evidence type="ECO:0008006" key="5">
    <source>
        <dbReference type="Google" id="ProtNLM"/>
    </source>
</evidence>
<feature type="compositionally biased region" description="Basic and acidic residues" evidence="1">
    <location>
        <begin position="442"/>
        <end position="456"/>
    </location>
</feature>
<reference evidence="3" key="2">
    <citation type="submission" date="2013-10" db="EMBL/GenBank/DDBJ databases">
        <authorList>
            <person name="Aslett M."/>
        </authorList>
    </citation>
    <scope>NUCLEOTIDE SEQUENCE [LARGE SCALE GENOMIC DNA]</scope>
    <source>
        <strain evidence="3">Houghton</strain>
    </source>
</reference>
<feature type="compositionally biased region" description="Low complexity" evidence="1">
    <location>
        <begin position="524"/>
        <end position="535"/>
    </location>
</feature>
<dbReference type="Proteomes" id="UP000030754">
    <property type="component" value="Unassembled WGS sequence"/>
</dbReference>
<keyword evidence="2" id="KW-0472">Membrane</keyword>
<dbReference type="RefSeq" id="XP_013440076.1">
    <property type="nucleotide sequence ID" value="XM_013584622.1"/>
</dbReference>
<dbReference type="EMBL" id="HG722567">
    <property type="protein sequence ID" value="CDJ62714.1"/>
    <property type="molecule type" value="Genomic_DNA"/>
</dbReference>
<dbReference type="OrthoDB" id="348183at2759"/>
<feature type="transmembrane region" description="Helical" evidence="2">
    <location>
        <begin position="58"/>
        <end position="79"/>
    </location>
</feature>
<evidence type="ECO:0000313" key="4">
    <source>
        <dbReference type="Proteomes" id="UP000030754"/>
    </source>
</evidence>
<keyword evidence="2" id="KW-1133">Transmembrane helix</keyword>
<evidence type="ECO:0000256" key="1">
    <source>
        <dbReference type="SAM" id="MobiDB-lite"/>
    </source>
</evidence>
<feature type="region of interest" description="Disordered" evidence="1">
    <location>
        <begin position="442"/>
        <end position="551"/>
    </location>
</feature>